<comment type="similarity">
    <text evidence="5">Belongs to the HrcA family.</text>
</comment>
<dbReference type="Gene3D" id="1.10.10.10">
    <property type="entry name" value="Winged helix-like DNA-binding domain superfamily/Winged helix DNA-binding domain"/>
    <property type="match status" value="1"/>
</dbReference>
<accession>A0A0D6EWW7</accession>
<dbReference type="SUPFAM" id="SSF55781">
    <property type="entry name" value="GAF domain-like"/>
    <property type="match status" value="1"/>
</dbReference>
<dbReference type="InterPro" id="IPR036388">
    <property type="entry name" value="WH-like_DNA-bd_sf"/>
</dbReference>
<keyword evidence="4 5" id="KW-0804">Transcription</keyword>
<dbReference type="InterPro" id="IPR002571">
    <property type="entry name" value="HrcA"/>
</dbReference>
<reference evidence="8" key="1">
    <citation type="submission" date="2014-12" db="EMBL/GenBank/DDBJ databases">
        <authorList>
            <person name="Salcher M.M."/>
        </authorList>
    </citation>
    <scope>NUCLEOTIDE SEQUENCE [LARGE SCALE GENOMIC DNA]</scope>
    <source>
        <strain evidence="8">MMS-10A-171</strain>
    </source>
</reference>
<evidence type="ECO:0000256" key="1">
    <source>
        <dbReference type="ARBA" id="ARBA00022491"/>
    </source>
</evidence>
<dbReference type="Gene3D" id="3.30.450.40">
    <property type="match status" value="1"/>
</dbReference>
<dbReference type="InterPro" id="IPR029016">
    <property type="entry name" value="GAF-like_dom_sf"/>
</dbReference>
<organism evidence="7 8">
    <name type="scientific">Candidatus Methylopumilus planktonicus</name>
    <dbReference type="NCBI Taxonomy" id="1581557"/>
    <lineage>
        <taxon>Bacteria</taxon>
        <taxon>Pseudomonadati</taxon>
        <taxon>Pseudomonadota</taxon>
        <taxon>Betaproteobacteria</taxon>
        <taxon>Nitrosomonadales</taxon>
        <taxon>Methylophilaceae</taxon>
        <taxon>Candidatus Methylopumilus</taxon>
    </lineage>
</organism>
<dbReference type="AlphaFoldDB" id="A0A0D6EWW7"/>
<dbReference type="STRING" id="1581557.BN1208_1043"/>
<evidence type="ECO:0000256" key="4">
    <source>
        <dbReference type="ARBA" id="ARBA00023163"/>
    </source>
</evidence>
<keyword evidence="2 5" id="KW-0805">Transcription regulation</keyword>
<dbReference type="PANTHER" id="PTHR34824:SF1">
    <property type="entry name" value="HEAT-INDUCIBLE TRANSCRIPTION REPRESSOR HRCA"/>
    <property type="match status" value="1"/>
</dbReference>
<name>A0A0D6EWW7_9PROT</name>
<dbReference type="EMBL" id="LN827929">
    <property type="protein sequence ID" value="CEZ19924.1"/>
    <property type="molecule type" value="Genomic_DNA"/>
</dbReference>
<dbReference type="InterPro" id="IPR021153">
    <property type="entry name" value="HrcA_C"/>
</dbReference>
<keyword evidence="8" id="KW-1185">Reference proteome</keyword>
<protein>
    <recommendedName>
        <fullName evidence="5">Heat-inducible transcription repressor HrcA</fullName>
    </recommendedName>
</protein>
<dbReference type="NCBIfam" id="TIGR00331">
    <property type="entry name" value="hrcA"/>
    <property type="match status" value="1"/>
</dbReference>
<dbReference type="PIRSF" id="PIRSF005485">
    <property type="entry name" value="HrcA"/>
    <property type="match status" value="1"/>
</dbReference>
<dbReference type="GO" id="GO:0045892">
    <property type="term" value="P:negative regulation of DNA-templated transcription"/>
    <property type="evidence" value="ECO:0007669"/>
    <property type="project" value="UniProtKB-UniRule"/>
</dbReference>
<evidence type="ECO:0000256" key="5">
    <source>
        <dbReference type="HAMAP-Rule" id="MF_00081"/>
    </source>
</evidence>
<evidence type="ECO:0000313" key="7">
    <source>
        <dbReference type="EMBL" id="CEZ19924.1"/>
    </source>
</evidence>
<dbReference type="Pfam" id="PF01628">
    <property type="entry name" value="HrcA"/>
    <property type="match status" value="1"/>
</dbReference>
<feature type="domain" description="Heat-inducible transcription repressor HrcA C-terminal" evidence="6">
    <location>
        <begin position="104"/>
        <end position="323"/>
    </location>
</feature>
<keyword evidence="3 5" id="KW-0346">Stress response</keyword>
<dbReference type="PANTHER" id="PTHR34824">
    <property type="entry name" value="HEAT-INDUCIBLE TRANSCRIPTION REPRESSOR HRCA"/>
    <property type="match status" value="1"/>
</dbReference>
<keyword evidence="1 5" id="KW-0678">Repressor</keyword>
<evidence type="ECO:0000259" key="6">
    <source>
        <dbReference type="Pfam" id="PF01628"/>
    </source>
</evidence>
<evidence type="ECO:0000256" key="2">
    <source>
        <dbReference type="ARBA" id="ARBA00023015"/>
    </source>
</evidence>
<dbReference type="InterPro" id="IPR036390">
    <property type="entry name" value="WH_DNA-bd_sf"/>
</dbReference>
<dbReference type="KEGG" id="mbat:BN1208_1043"/>
<proteinExistence type="inferred from homology"/>
<dbReference type="HAMAP" id="MF_00081">
    <property type="entry name" value="HrcA"/>
    <property type="match status" value="1"/>
</dbReference>
<comment type="function">
    <text evidence="5">Negative regulator of class I heat shock genes (grpE-dnaK-dnaJ and groELS operons). Prevents heat-shock induction of these operons.</text>
</comment>
<sequence>MMLDKRAQILLKTLIEQHIYDGQPVGSRTLSQSSGLDLSPASIRNTMKDLEDLGFITSPHTSAGRIPTQLGYRLFVDSLLTVKPLDDKAIRSLKDQMNIGDNKKIISNAADILSTLTHFAGVVLIPKAKKTTFKHLEFIGLSEKKILVIIVTNDGNVQNRIVMTEKHYTHDDLVEATNYFNHNFSGNTFAKVKDTLVDELSKMHADMIKLMTAAIEVGNDVISPESESIVITGQNNLIQSEELAKNISSLRKIFEIFEKRTALMKLLDQSQLGEGIQIFIGNESGYSSLDECSLITSPYETDGEIVGTLGVIGPTRMAYERVIPIVDITAKLLSNALSQH</sequence>
<gene>
    <name evidence="5 7" type="primary">hrcA</name>
    <name evidence="7" type="ORF">BN1208_1043</name>
</gene>
<dbReference type="HOGENOM" id="CLU_050019_0_0_4"/>
<dbReference type="SUPFAM" id="SSF46785">
    <property type="entry name" value="Winged helix' DNA-binding domain"/>
    <property type="match status" value="1"/>
</dbReference>
<evidence type="ECO:0000256" key="3">
    <source>
        <dbReference type="ARBA" id="ARBA00023016"/>
    </source>
</evidence>
<dbReference type="Proteomes" id="UP000064007">
    <property type="component" value="Chromosome 1"/>
</dbReference>
<evidence type="ECO:0000313" key="8">
    <source>
        <dbReference type="Proteomes" id="UP000064007"/>
    </source>
</evidence>
<dbReference type="Gene3D" id="3.30.390.60">
    <property type="entry name" value="Heat-inducible transcription repressor hrca homolog, domain 3"/>
    <property type="match status" value="1"/>
</dbReference>
<dbReference type="GO" id="GO:0003677">
    <property type="term" value="F:DNA binding"/>
    <property type="evidence" value="ECO:0007669"/>
    <property type="project" value="InterPro"/>
</dbReference>
<dbReference type="InterPro" id="IPR023120">
    <property type="entry name" value="WHTH_transcript_rep_HrcA_IDD"/>
</dbReference>